<keyword evidence="8" id="KW-0645">Protease</keyword>
<sequence length="1141" mass="129331">MQGSIRFYEQLRNTELLSPGGVLHHPIGPTTEPKIPFGDLLKKPLSLSIKGQDDRSRILPKVMTYDTTDHHALSASLITSLLLENCDGSMYDRRRKQFSTKFKVERGHLLRSATESDLAMQRFNDMHNETKNSTAKNTLFMKCLEFGDVYLRVSTAKVALLTDFETSLLKAINDVEIRFRFHQYTDLFNFVSQLSLGDRVLVQLKPETGERRTIEWCFKPGWVEWFGEPVPNSGFLFGIRLDSAVGDMDGFFNGQRLFAAPHNGAVLVSGDRLRNPRNISILDEDPTFSVYGFPSHLDQYCDDYSPLRQVYRNSLRREREAIGIPVSTPSVQSEGTIIPITRLESNNSSSNNSFNRPVIREIPIRIVPATNSHSQTPRPSCTASSASLAVGRFPVDDTDDNCMNLDVNQGYQMQERADINSKVSLSKKPGYDNLSSRVPFLKDSSRSLSRTRPAKLQVATETVRLKSNDGGLMEGDRVVWFDALGIPRRGTARWIGYLRGHTNVYVGVDFDEAIGGGTGYFECVELFRCAPNHAGLLPISVCMKEADMNDEENNTSDIGNLGLRQSLSEPQQQQQQQQSQQQQQQSSLSSPVRIYENKSSSQPELLVNEKQNEETSKLPQFTVGSCVEVFYRNELRCGVVKWIDNDNELIQSKRLVAVEIVSNLYNEGDLPYDWRMVDKMQLEDARKAGVFASAAPDSIALVPYYALRSDDRFALSDIPEGNNNYETKTMVSSNFGSLDSGIEVRPCLPVKNIDNLLGRMKGIQGFRNSCYLDTTLYAMFSQCSAFDSILESRCETEADSVHTEVTDILKTEIVYPLRRFHFVRADHVLKLRRLLEVLLPKMKGLTTDEKDPEELLNALFNTVLRVEPFLVMRNTTDGKTNPAYICPLITEDLWSEKQRRLISVQTLLERSLFASNIQFACEPKVLILQLPRYGQQKVFDKIFPPQEVDITHLIHEGKRPCVNCGKRADMMCPECFLTREVTYCGICYEQTHNGLDHQPQQLSISNNSFSISSSLSLSRRTQVPQKKLQLASVLCIETSHYVAFVHALYTNKWVFFDSMADRVGLSDGYNVPQVKLCEKMSNWLSDAGWCRVRDCVNREGHLPNDVENDSDLMRLLSDCYICFYTDEENKNEGLSLSRFFS</sequence>
<dbReference type="PANTHER" id="PTHR11830">
    <property type="entry name" value="40S RIBOSOMAL PROTEIN S3A"/>
    <property type="match status" value="1"/>
</dbReference>
<keyword evidence="7" id="KW-0597">Phosphoprotein</keyword>
<keyword evidence="13" id="KW-0862">Zinc</keyword>
<dbReference type="PROSITE" id="PS50245">
    <property type="entry name" value="CAP_GLY_2"/>
    <property type="match status" value="1"/>
</dbReference>
<dbReference type="STRING" id="6293.A0A1I8EGK1"/>
<dbReference type="SUPFAM" id="SSF54001">
    <property type="entry name" value="Cysteine proteinases"/>
    <property type="match status" value="1"/>
</dbReference>
<proteinExistence type="inferred from homology"/>
<feature type="domain" description="CAP-Gly" evidence="16">
    <location>
        <begin position="227"/>
        <end position="274"/>
    </location>
</feature>
<dbReference type="InterPro" id="IPR001394">
    <property type="entry name" value="Peptidase_C19_UCH"/>
</dbReference>
<keyword evidence="6" id="KW-0963">Cytoplasm</keyword>
<evidence type="ECO:0000256" key="13">
    <source>
        <dbReference type="ARBA" id="ARBA00022833"/>
    </source>
</evidence>
<dbReference type="Gene3D" id="3.90.70.10">
    <property type="entry name" value="Cysteine proteinases"/>
    <property type="match status" value="1"/>
</dbReference>
<dbReference type="InterPro" id="IPR036859">
    <property type="entry name" value="CAP-Gly_dom_sf"/>
</dbReference>
<evidence type="ECO:0000256" key="7">
    <source>
        <dbReference type="ARBA" id="ARBA00022553"/>
    </source>
</evidence>
<dbReference type="Gene3D" id="2.30.30.190">
    <property type="entry name" value="CAP Gly-rich-like domain"/>
    <property type="match status" value="2"/>
</dbReference>
<feature type="region of interest" description="Disordered" evidence="14">
    <location>
        <begin position="567"/>
        <end position="613"/>
    </location>
</feature>
<evidence type="ECO:0000259" key="16">
    <source>
        <dbReference type="PROSITE" id="PS50245"/>
    </source>
</evidence>
<evidence type="ECO:0000256" key="14">
    <source>
        <dbReference type="SAM" id="MobiDB-lite"/>
    </source>
</evidence>
<dbReference type="InterPro" id="IPR038765">
    <property type="entry name" value="Papain-like_cys_pep_sf"/>
</dbReference>
<evidence type="ECO:0000256" key="2">
    <source>
        <dbReference type="ARBA" id="ARBA00004300"/>
    </source>
</evidence>
<dbReference type="SUPFAM" id="SSF74924">
    <property type="entry name" value="Cap-Gly domain"/>
    <property type="match status" value="2"/>
</dbReference>
<evidence type="ECO:0000259" key="15">
    <source>
        <dbReference type="PROSITE" id="PS50235"/>
    </source>
</evidence>
<keyword evidence="10" id="KW-0833">Ubl conjugation pathway</keyword>
<dbReference type="InterPro" id="IPR028889">
    <property type="entry name" value="USP"/>
</dbReference>
<evidence type="ECO:0000256" key="8">
    <source>
        <dbReference type="ARBA" id="ARBA00022670"/>
    </source>
</evidence>
<dbReference type="GO" id="GO:0046872">
    <property type="term" value="F:metal ion binding"/>
    <property type="evidence" value="ECO:0007669"/>
    <property type="project" value="UniProtKB-KW"/>
</dbReference>
<keyword evidence="9" id="KW-0479">Metal-binding</keyword>
<dbReference type="InterPro" id="IPR000938">
    <property type="entry name" value="CAP-Gly_domain"/>
</dbReference>
<feature type="domain" description="USP" evidence="15">
    <location>
        <begin position="761"/>
        <end position="1080"/>
    </location>
</feature>
<dbReference type="Pfam" id="PF01302">
    <property type="entry name" value="CAP_GLY"/>
    <property type="match status" value="2"/>
</dbReference>
<dbReference type="GO" id="GO:0048471">
    <property type="term" value="C:perinuclear region of cytoplasm"/>
    <property type="evidence" value="ECO:0007669"/>
    <property type="project" value="UniProtKB-SubCell"/>
</dbReference>
<evidence type="ECO:0000256" key="1">
    <source>
        <dbReference type="ARBA" id="ARBA00000707"/>
    </source>
</evidence>
<dbReference type="EC" id="3.4.19.12" evidence="5"/>
<protein>
    <recommendedName>
        <fullName evidence="5">ubiquitinyl hydrolase 1</fullName>
        <ecNumber evidence="5">3.4.19.12</ecNumber>
    </recommendedName>
</protein>
<dbReference type="WBParaSite" id="maker-PairedContig_1835-snap-gene-0.24-mRNA-1">
    <property type="protein sequence ID" value="maker-PairedContig_1835-snap-gene-0.24-mRNA-1"/>
    <property type="gene ID" value="maker-PairedContig_1835-snap-gene-0.24"/>
</dbReference>
<evidence type="ECO:0000256" key="9">
    <source>
        <dbReference type="ARBA" id="ARBA00022723"/>
    </source>
</evidence>
<comment type="catalytic activity">
    <reaction evidence="1">
        <text>Thiol-dependent hydrolysis of ester, thioester, amide, peptide and isopeptide bonds formed by the C-terminal Gly of ubiquitin (a 76-residue protein attached to proteins as an intracellular targeting signal).</text>
        <dbReference type="EC" id="3.4.19.12"/>
    </reaction>
</comment>
<keyword evidence="11" id="KW-0378">Hydrolase</keyword>
<feature type="compositionally biased region" description="Low complexity" evidence="14">
    <location>
        <begin position="567"/>
        <end position="591"/>
    </location>
</feature>
<keyword evidence="12" id="KW-0788">Thiol protease</keyword>
<accession>A0A1I8EGK1</accession>
<dbReference type="AlphaFoldDB" id="A0A1I8EGK1"/>
<evidence type="ECO:0000256" key="5">
    <source>
        <dbReference type="ARBA" id="ARBA00012759"/>
    </source>
</evidence>
<evidence type="ECO:0000256" key="11">
    <source>
        <dbReference type="ARBA" id="ARBA00022801"/>
    </source>
</evidence>
<dbReference type="GO" id="GO:0016579">
    <property type="term" value="P:protein deubiquitination"/>
    <property type="evidence" value="ECO:0007669"/>
    <property type="project" value="InterPro"/>
</dbReference>
<comment type="similarity">
    <text evidence="4">Belongs to the peptidase C19 family.</text>
</comment>
<evidence type="ECO:0000256" key="3">
    <source>
        <dbReference type="ARBA" id="ARBA00004556"/>
    </source>
</evidence>
<dbReference type="PROSITE" id="PS50235">
    <property type="entry name" value="USP_3"/>
    <property type="match status" value="1"/>
</dbReference>
<evidence type="ECO:0000313" key="17">
    <source>
        <dbReference type="WBParaSite" id="maker-PairedContig_1835-snap-gene-0.24-mRNA-1"/>
    </source>
</evidence>
<dbReference type="GO" id="GO:0005813">
    <property type="term" value="C:centrosome"/>
    <property type="evidence" value="ECO:0007669"/>
    <property type="project" value="UniProtKB-SubCell"/>
</dbReference>
<dbReference type="Pfam" id="PF00443">
    <property type="entry name" value="UCH"/>
    <property type="match status" value="1"/>
</dbReference>
<evidence type="ECO:0000256" key="10">
    <source>
        <dbReference type="ARBA" id="ARBA00022786"/>
    </source>
</evidence>
<dbReference type="GO" id="GO:0004843">
    <property type="term" value="F:cysteine-type deubiquitinase activity"/>
    <property type="evidence" value="ECO:0007669"/>
    <property type="project" value="UniProtKB-EC"/>
</dbReference>
<evidence type="ECO:0000256" key="4">
    <source>
        <dbReference type="ARBA" id="ARBA00009085"/>
    </source>
</evidence>
<dbReference type="GO" id="GO:0006508">
    <property type="term" value="P:proteolysis"/>
    <property type="evidence" value="ECO:0007669"/>
    <property type="project" value="UniProtKB-KW"/>
</dbReference>
<name>A0A1I8EGK1_WUCBA</name>
<evidence type="ECO:0000256" key="12">
    <source>
        <dbReference type="ARBA" id="ARBA00022807"/>
    </source>
</evidence>
<evidence type="ECO:0000256" key="6">
    <source>
        <dbReference type="ARBA" id="ARBA00022490"/>
    </source>
</evidence>
<organism evidence="17">
    <name type="scientific">Wuchereria bancrofti</name>
    <dbReference type="NCBI Taxonomy" id="6293"/>
    <lineage>
        <taxon>Eukaryota</taxon>
        <taxon>Metazoa</taxon>
        <taxon>Ecdysozoa</taxon>
        <taxon>Nematoda</taxon>
        <taxon>Chromadorea</taxon>
        <taxon>Rhabditida</taxon>
        <taxon>Spirurina</taxon>
        <taxon>Spiruromorpha</taxon>
        <taxon>Filarioidea</taxon>
        <taxon>Onchocercidae</taxon>
        <taxon>Wuchereria</taxon>
    </lineage>
</organism>
<dbReference type="SMART" id="SM01052">
    <property type="entry name" value="CAP_GLY"/>
    <property type="match status" value="2"/>
</dbReference>
<comment type="subcellular location">
    <subcellularLocation>
        <location evidence="2">Cytoplasm</location>
        <location evidence="2">Cytoskeleton</location>
        <location evidence="2">Microtubule organizing center</location>
        <location evidence="2">Centrosome</location>
    </subcellularLocation>
    <subcellularLocation>
        <location evidence="3">Cytoplasm</location>
        <location evidence="3">Perinuclear region</location>
    </subcellularLocation>
</comment>
<reference evidence="17" key="1">
    <citation type="submission" date="2016-11" db="UniProtKB">
        <authorList>
            <consortium name="WormBaseParasite"/>
        </authorList>
    </citation>
    <scope>IDENTIFICATION</scope>
    <source>
        <strain evidence="17">pt0022</strain>
    </source>
</reference>